<evidence type="ECO:0000313" key="2">
    <source>
        <dbReference type="WBParaSite" id="RSKR_0000498200.1"/>
    </source>
</evidence>
<organism evidence="1 2">
    <name type="scientific">Rhabditophanes sp. KR3021</name>
    <dbReference type="NCBI Taxonomy" id="114890"/>
    <lineage>
        <taxon>Eukaryota</taxon>
        <taxon>Metazoa</taxon>
        <taxon>Ecdysozoa</taxon>
        <taxon>Nematoda</taxon>
        <taxon>Chromadorea</taxon>
        <taxon>Rhabditida</taxon>
        <taxon>Tylenchina</taxon>
        <taxon>Panagrolaimomorpha</taxon>
        <taxon>Strongyloidoidea</taxon>
        <taxon>Alloionematidae</taxon>
        <taxon>Rhabditophanes</taxon>
    </lineage>
</organism>
<accession>A0AC35TWD4</accession>
<dbReference type="Proteomes" id="UP000095286">
    <property type="component" value="Unplaced"/>
</dbReference>
<dbReference type="WBParaSite" id="RSKR_0000498200.1">
    <property type="protein sequence ID" value="RSKR_0000498200.1"/>
    <property type="gene ID" value="RSKR_0000498200"/>
</dbReference>
<proteinExistence type="predicted"/>
<reference evidence="2" key="1">
    <citation type="submission" date="2016-11" db="UniProtKB">
        <authorList>
            <consortium name="WormBaseParasite"/>
        </authorList>
    </citation>
    <scope>IDENTIFICATION</scope>
    <source>
        <strain evidence="2">KR3021</strain>
    </source>
</reference>
<name>A0AC35TWD4_9BILA</name>
<protein>
    <submittedName>
        <fullName evidence="2">Suf domain-containing protein</fullName>
    </submittedName>
</protein>
<sequence>MSDVASTSEQDISKLLESKLGDVNETWKCRETAFLLDKKMLETLAKPAQFHGLNTQVKGKLLVAIPQIYARNGEHVKETLKAILKTASSDGDDWTAITSQMYGNILDTSSLTDLSSSSNTYFKDCYDKIASEVGKVTSTNHLQLLPRNGFLMNEETLDEMYKSVKVEPMRHFTLVKEPKSIQFKKDIIKAMAVTAKTNSVIQNSKTSNLRGGAERKFSKPSGSVSIAMPKEDISKRTGGFSSEVRRGFTRPALQKTKKIQMVDVMDTSMGEAIQNRFKRKSELENKRNEKMAKLQLNKQNSNDSGQLSQNLAEFNLYKLESIKLPPSKTRPKTMENIGDGASERDMEEETAVVAVKEEEELSPGRKTDKSPESVRSSTTTAKKSRSPSPKRKRSDKKDSSKRSRSPREKDNGGIKKKRSNSREKKRSTRKKSSDDERKPERRRSPSQDHHLLLPLWRKLGDNVKDFNTWEELIVKAFEIQEPKHIDKVCTRFLDNFPLCFGYWIQYAEWNRKRGIDDCLDIYALSVKKFPVSIDLWEKYITVAIEYYQPYQGGNKEKVQKIMSKALDHCGLDFLSDRIWNMVIDFETACGMFDSAFKHFNVLLGVATQNYQIQTQRFKSFVLSVSPDLYLGESEMSSHKKRVLKKMDKESIKDILVENEHGIKTLSKEAHYLFAKYINEERLPIQERTEREWKDRMEFEKNINRHYFHITPLENKQCSNWFKYLDYELKGRDEKKIKFQFERCLVVCCLYEEYWLKFARYLDKNVSKSESKELLQRAHKTYMPCSSKIAMALSLVEERLNNFDDAADTLENFDHRFPGYAAVRLRLIGLAGRKMKRQTDKVDQKKIIQKYEDLINYRRCSKTVRNLYIKKLARFQAYQCDNLKQADILLRDAIEKDPENNELYAQLIDINYFAHKKSSRDVVNAFDVAINSTSLPSHHRLQYARRKMEYMEEFSLEPSKIQVAWDEYHKLVECQGNQISYINNKKQKGVALPYTPHGERSSGGSQHHHQTHGGHQMGMMGGSSDMYGMHQSSW</sequence>
<evidence type="ECO:0000313" key="1">
    <source>
        <dbReference type="Proteomes" id="UP000095286"/>
    </source>
</evidence>